<evidence type="ECO:0000313" key="4">
    <source>
        <dbReference type="EMBL" id="SME99859.1"/>
    </source>
</evidence>
<name>A0A1X7CN91_TRICW</name>
<dbReference type="InterPro" id="IPR050879">
    <property type="entry name" value="Acyltransferase_3"/>
</dbReference>
<proteinExistence type="predicted"/>
<evidence type="ECO:0000313" key="5">
    <source>
        <dbReference type="Proteomes" id="UP000192911"/>
    </source>
</evidence>
<dbReference type="EMBL" id="FXAH01000001">
    <property type="protein sequence ID" value="SME99859.1"/>
    <property type="molecule type" value="Genomic_DNA"/>
</dbReference>
<keyword evidence="2" id="KW-0812">Transmembrane</keyword>
<feature type="transmembrane region" description="Helical" evidence="2">
    <location>
        <begin position="278"/>
        <end position="295"/>
    </location>
</feature>
<keyword evidence="2" id="KW-1133">Transmembrane helix</keyword>
<dbReference type="GeneID" id="95548854"/>
<dbReference type="GO" id="GO:0000271">
    <property type="term" value="P:polysaccharide biosynthetic process"/>
    <property type="evidence" value="ECO:0007669"/>
    <property type="project" value="TreeGrafter"/>
</dbReference>
<dbReference type="Proteomes" id="UP000192911">
    <property type="component" value="Unassembled WGS sequence"/>
</dbReference>
<evidence type="ECO:0000259" key="3">
    <source>
        <dbReference type="Pfam" id="PF01757"/>
    </source>
</evidence>
<dbReference type="InterPro" id="IPR002656">
    <property type="entry name" value="Acyl_transf_3_dom"/>
</dbReference>
<dbReference type="AlphaFoldDB" id="A0A1X7CN91"/>
<evidence type="ECO:0000256" key="1">
    <source>
        <dbReference type="SAM" id="MobiDB-lite"/>
    </source>
</evidence>
<dbReference type="GO" id="GO:0016787">
    <property type="term" value="F:hydrolase activity"/>
    <property type="evidence" value="ECO:0007669"/>
    <property type="project" value="UniProtKB-KW"/>
</dbReference>
<dbReference type="PANTHER" id="PTHR23028">
    <property type="entry name" value="ACETYLTRANSFERASE"/>
    <property type="match status" value="1"/>
</dbReference>
<keyword evidence="4" id="KW-0808">Transferase</keyword>
<feature type="transmembrane region" description="Helical" evidence="2">
    <location>
        <begin position="240"/>
        <end position="258"/>
    </location>
</feature>
<evidence type="ECO:0000256" key="2">
    <source>
        <dbReference type="SAM" id="Phobius"/>
    </source>
</evidence>
<dbReference type="RefSeq" id="WP_085224211.1">
    <property type="nucleotide sequence ID" value="NZ_BSQD01000001.1"/>
</dbReference>
<keyword evidence="4" id="KW-0378">Hydrolase</keyword>
<feature type="region of interest" description="Disordered" evidence="1">
    <location>
        <begin position="372"/>
        <end position="391"/>
    </location>
</feature>
<feature type="domain" description="Acyltransferase 3" evidence="3">
    <location>
        <begin position="3"/>
        <end position="351"/>
    </location>
</feature>
<feature type="transmembrane region" description="Helical" evidence="2">
    <location>
        <begin position="29"/>
        <end position="47"/>
    </location>
</feature>
<keyword evidence="5" id="KW-1185">Reference proteome</keyword>
<keyword evidence="4" id="KW-0012">Acyltransferase</keyword>
<sequence>MGLIRVFLALSVVVWHVHGAPQKLLNGAVAVLLFFVISGFYMAMVINEKYATRDNLRWVPGFYAARAWRLYPAYWVSFIVAVAWYRVTGNLDIFDFSTPGAPIKHIATIFSNLFILGQDVHQFLVRVLVEHAGPPALVARLGAHGGGILADYYMMVGQAWSLSSELWFYAIAPFIVTSRRRTLICLAIALALRFFLLTICGQRSGIWGMFFFPGAACMFLLGSAAYHLRKMLPRPEWHPWVGLVCLLAFFTWVIQLKSAEPIILASRADWSVDEPRFWVLYVLFALAVPFIFQFSKNSKIDRQLGDLSYPLYLIHGVIVGILLWWKVPFGAGYPSNLVIASLLCLLAAFALNKVIEAPAEALRTRLKRPLRARGGTGGELPSTPGTDAASS</sequence>
<reference evidence="5" key="1">
    <citation type="submission" date="2017-04" db="EMBL/GenBank/DDBJ databases">
        <authorList>
            <person name="Varghese N."/>
            <person name="Submissions S."/>
        </authorList>
    </citation>
    <scope>NUCLEOTIDE SEQUENCE [LARGE SCALE GENOMIC DNA]</scope>
    <source>
        <strain evidence="5">Ballard 720</strain>
    </source>
</reference>
<dbReference type="GO" id="GO:0016747">
    <property type="term" value="F:acyltransferase activity, transferring groups other than amino-acyl groups"/>
    <property type="evidence" value="ECO:0007669"/>
    <property type="project" value="InterPro"/>
</dbReference>
<protein>
    <submittedName>
        <fullName evidence="4">Peptidoglycan/LPS O-acetylase OafA/YrhL, contains acyltransferase and SGNH-hydrolase domains</fullName>
    </submittedName>
</protein>
<dbReference type="GO" id="GO:0016020">
    <property type="term" value="C:membrane"/>
    <property type="evidence" value="ECO:0007669"/>
    <property type="project" value="TreeGrafter"/>
</dbReference>
<dbReference type="PANTHER" id="PTHR23028:SF53">
    <property type="entry name" value="ACYL_TRANSF_3 DOMAIN-CONTAINING PROTEIN"/>
    <property type="match status" value="1"/>
</dbReference>
<gene>
    <name evidence="4" type="ORF">SAMN06295900_101671</name>
</gene>
<feature type="transmembrane region" description="Helical" evidence="2">
    <location>
        <begin position="337"/>
        <end position="355"/>
    </location>
</feature>
<feature type="transmembrane region" description="Helical" evidence="2">
    <location>
        <begin position="68"/>
        <end position="87"/>
    </location>
</feature>
<dbReference type="OrthoDB" id="9796461at2"/>
<feature type="transmembrane region" description="Helical" evidence="2">
    <location>
        <begin position="205"/>
        <end position="228"/>
    </location>
</feature>
<accession>A0A1X7CN91</accession>
<dbReference type="Pfam" id="PF01757">
    <property type="entry name" value="Acyl_transf_3"/>
    <property type="match status" value="1"/>
</dbReference>
<keyword evidence="2" id="KW-0472">Membrane</keyword>
<organism evidence="4 5">
    <name type="scientific">Trinickia caryophylli</name>
    <name type="common">Paraburkholderia caryophylli</name>
    <dbReference type="NCBI Taxonomy" id="28094"/>
    <lineage>
        <taxon>Bacteria</taxon>
        <taxon>Pseudomonadati</taxon>
        <taxon>Pseudomonadota</taxon>
        <taxon>Betaproteobacteria</taxon>
        <taxon>Burkholderiales</taxon>
        <taxon>Burkholderiaceae</taxon>
        <taxon>Trinickia</taxon>
    </lineage>
</organism>
<feature type="transmembrane region" description="Helical" evidence="2">
    <location>
        <begin position="159"/>
        <end position="176"/>
    </location>
</feature>
<feature type="transmembrane region" description="Helical" evidence="2">
    <location>
        <begin position="183"/>
        <end position="199"/>
    </location>
</feature>
<feature type="transmembrane region" description="Helical" evidence="2">
    <location>
        <begin position="307"/>
        <end position="325"/>
    </location>
</feature>